<organism evidence="2 3">
    <name type="scientific">Haematococcus lacustris</name>
    <name type="common">Green alga</name>
    <name type="synonym">Haematococcus pluvialis</name>
    <dbReference type="NCBI Taxonomy" id="44745"/>
    <lineage>
        <taxon>Eukaryota</taxon>
        <taxon>Viridiplantae</taxon>
        <taxon>Chlorophyta</taxon>
        <taxon>core chlorophytes</taxon>
        <taxon>Chlorophyceae</taxon>
        <taxon>CS clade</taxon>
        <taxon>Chlamydomonadales</taxon>
        <taxon>Haematococcaceae</taxon>
        <taxon>Haematococcus</taxon>
    </lineage>
</organism>
<sequence>MWLPSSAAAQRCPPDSVLSCAVLLLLLASSLASTSRPLLIKHGSLGCAGSCSTVVNQEASKGGHAATQLKDLGGVTAHVRRPSSPWPASSTRGSRLMDSVITACRRLAGLWAGWGSWQGPVLQGCCWSRVGAGRQAGAAAVIQGVRQAGRQTGRPHVSPSTVQRYHTITLSLLSCDIRHLGSRVMPREVYHTTGMVVVARWAGCWNSRQVGG</sequence>
<accession>A0A6A0ACB7</accession>
<gene>
    <name evidence="2" type="ORF">HaLaN_29232</name>
</gene>
<comment type="caution">
    <text evidence="2">The sequence shown here is derived from an EMBL/GenBank/DDBJ whole genome shotgun (WGS) entry which is preliminary data.</text>
</comment>
<reference evidence="2 3" key="1">
    <citation type="submission" date="2020-02" db="EMBL/GenBank/DDBJ databases">
        <title>Draft genome sequence of Haematococcus lacustris strain NIES-144.</title>
        <authorList>
            <person name="Morimoto D."/>
            <person name="Nakagawa S."/>
            <person name="Yoshida T."/>
            <person name="Sawayama S."/>
        </authorList>
    </citation>
    <scope>NUCLEOTIDE SEQUENCE [LARGE SCALE GENOMIC DNA]</scope>
    <source>
        <strain evidence="2 3">NIES-144</strain>
    </source>
</reference>
<feature type="chain" id="PRO_5025445905" evidence="1">
    <location>
        <begin position="33"/>
        <end position="212"/>
    </location>
</feature>
<dbReference type="EMBL" id="BLLF01004870">
    <property type="protein sequence ID" value="GFH30385.1"/>
    <property type="molecule type" value="Genomic_DNA"/>
</dbReference>
<name>A0A6A0ACB7_HAELA</name>
<evidence type="ECO:0000313" key="2">
    <source>
        <dbReference type="EMBL" id="GFH30385.1"/>
    </source>
</evidence>
<proteinExistence type="predicted"/>
<keyword evidence="1" id="KW-0732">Signal</keyword>
<evidence type="ECO:0000256" key="1">
    <source>
        <dbReference type="SAM" id="SignalP"/>
    </source>
</evidence>
<dbReference type="Proteomes" id="UP000485058">
    <property type="component" value="Unassembled WGS sequence"/>
</dbReference>
<keyword evidence="3" id="KW-1185">Reference proteome</keyword>
<dbReference type="AlphaFoldDB" id="A0A6A0ACB7"/>
<protein>
    <submittedName>
        <fullName evidence="2">Uncharacterized protein</fullName>
    </submittedName>
</protein>
<feature type="signal peptide" evidence="1">
    <location>
        <begin position="1"/>
        <end position="32"/>
    </location>
</feature>
<evidence type="ECO:0000313" key="3">
    <source>
        <dbReference type="Proteomes" id="UP000485058"/>
    </source>
</evidence>